<protein>
    <submittedName>
        <fullName evidence="6">Glycogen operon protein GlgX homolog</fullName>
    </submittedName>
</protein>
<proteinExistence type="inferred from homology"/>
<dbReference type="InterPro" id="IPR004193">
    <property type="entry name" value="Glyco_hydro_13_N"/>
</dbReference>
<dbReference type="InterPro" id="IPR013780">
    <property type="entry name" value="Glyco_hydro_b"/>
</dbReference>
<dbReference type="InterPro" id="IPR006047">
    <property type="entry name" value="GH13_cat_dom"/>
</dbReference>
<dbReference type="Gene3D" id="3.20.20.80">
    <property type="entry name" value="Glycosidases"/>
    <property type="match status" value="1"/>
</dbReference>
<dbReference type="InterPro" id="IPR017853">
    <property type="entry name" value="GH"/>
</dbReference>
<dbReference type="SUPFAM" id="SSF51011">
    <property type="entry name" value="Glycosyl hydrolase domain"/>
    <property type="match status" value="1"/>
</dbReference>
<dbReference type="Pfam" id="PF02922">
    <property type="entry name" value="CBM_48"/>
    <property type="match status" value="1"/>
</dbReference>
<dbReference type="PANTHER" id="PTHR43002">
    <property type="entry name" value="GLYCOGEN DEBRANCHING ENZYME"/>
    <property type="match status" value="1"/>
</dbReference>
<dbReference type="GO" id="GO:0005980">
    <property type="term" value="P:glycogen catabolic process"/>
    <property type="evidence" value="ECO:0007669"/>
    <property type="project" value="InterPro"/>
</dbReference>
<dbReference type="SUPFAM" id="SSF81296">
    <property type="entry name" value="E set domains"/>
    <property type="match status" value="1"/>
</dbReference>
<evidence type="ECO:0000256" key="3">
    <source>
        <dbReference type="ARBA" id="ARBA00023295"/>
    </source>
</evidence>
<dbReference type="Gene3D" id="2.60.40.1180">
    <property type="entry name" value="Golgi alpha-mannosidase II"/>
    <property type="match status" value="1"/>
</dbReference>
<dbReference type="RefSeq" id="WP_420243498.1">
    <property type="nucleotide sequence ID" value="NZ_BOPV01000001.1"/>
</dbReference>
<dbReference type="InterPro" id="IPR014756">
    <property type="entry name" value="Ig_E-set"/>
</dbReference>
<keyword evidence="2" id="KW-0378">Hydrolase</keyword>
<comment type="caution">
    <text evidence="6">The sequence shown here is derived from an EMBL/GenBank/DDBJ whole genome shotgun (WGS) entry which is preliminary data.</text>
</comment>
<reference evidence="6" key="1">
    <citation type="submission" date="2021-02" db="EMBL/GenBank/DDBJ databases">
        <title>Genome sequence of Rhodospirillales sp. strain TMPK1 isolated from soil.</title>
        <authorList>
            <person name="Nakai R."/>
            <person name="Kusada H."/>
            <person name="Tamaki H."/>
        </authorList>
    </citation>
    <scope>NUCLEOTIDE SEQUENCE</scope>
    <source>
        <strain evidence="6">TMPK1</strain>
    </source>
</reference>
<accession>A0A8S8XGX7</accession>
<gene>
    <name evidence="6" type="ORF">TMPK1_26370</name>
</gene>
<dbReference type="AlphaFoldDB" id="A0A8S8XGX7"/>
<evidence type="ECO:0000256" key="4">
    <source>
        <dbReference type="SAM" id="MobiDB-lite"/>
    </source>
</evidence>
<feature type="region of interest" description="Disordered" evidence="4">
    <location>
        <begin position="470"/>
        <end position="494"/>
    </location>
</feature>
<evidence type="ECO:0000259" key="5">
    <source>
        <dbReference type="SMART" id="SM00642"/>
    </source>
</evidence>
<feature type="domain" description="Glycosyl hydrolase family 13 catalytic" evidence="5">
    <location>
        <begin position="186"/>
        <end position="571"/>
    </location>
</feature>
<dbReference type="Gene3D" id="2.60.40.10">
    <property type="entry name" value="Immunoglobulins"/>
    <property type="match status" value="1"/>
</dbReference>
<dbReference type="InterPro" id="IPR011837">
    <property type="entry name" value="Glycogen_debranch_GlgX"/>
</dbReference>
<comment type="similarity">
    <text evidence="1">Belongs to the glycosyl hydrolase 13 family.</text>
</comment>
<evidence type="ECO:0000256" key="1">
    <source>
        <dbReference type="ARBA" id="ARBA00008061"/>
    </source>
</evidence>
<dbReference type="SUPFAM" id="SSF51445">
    <property type="entry name" value="(Trans)glycosidases"/>
    <property type="match status" value="1"/>
</dbReference>
<dbReference type="Pfam" id="PF00128">
    <property type="entry name" value="Alpha-amylase"/>
    <property type="match status" value="1"/>
</dbReference>
<evidence type="ECO:0000313" key="6">
    <source>
        <dbReference type="EMBL" id="GIL40400.1"/>
    </source>
</evidence>
<dbReference type="Proteomes" id="UP000681075">
    <property type="component" value="Unassembled WGS sequence"/>
</dbReference>
<dbReference type="SMART" id="SM00642">
    <property type="entry name" value="Aamy"/>
    <property type="match status" value="1"/>
</dbReference>
<dbReference type="InterPro" id="IPR013783">
    <property type="entry name" value="Ig-like_fold"/>
</dbReference>
<evidence type="ECO:0000256" key="2">
    <source>
        <dbReference type="ARBA" id="ARBA00022801"/>
    </source>
</evidence>
<dbReference type="CDD" id="cd02856">
    <property type="entry name" value="E_set_GDE_Isoamylase_N"/>
    <property type="match status" value="1"/>
</dbReference>
<evidence type="ECO:0000313" key="7">
    <source>
        <dbReference type="Proteomes" id="UP000681075"/>
    </source>
</evidence>
<feature type="compositionally biased region" description="Basic and acidic residues" evidence="4">
    <location>
        <begin position="470"/>
        <end position="479"/>
    </location>
</feature>
<keyword evidence="7" id="KW-1185">Reference proteome</keyword>
<dbReference type="GO" id="GO:0004135">
    <property type="term" value="F:amylo-alpha-1,6-glucosidase activity"/>
    <property type="evidence" value="ECO:0007669"/>
    <property type="project" value="InterPro"/>
</dbReference>
<dbReference type="InterPro" id="IPR044505">
    <property type="entry name" value="GlgX_Isoamylase_N_E_set"/>
</dbReference>
<organism evidence="6 7">
    <name type="scientific">Roseiterribacter gracilis</name>
    <dbReference type="NCBI Taxonomy" id="2812848"/>
    <lineage>
        <taxon>Bacteria</taxon>
        <taxon>Pseudomonadati</taxon>
        <taxon>Pseudomonadota</taxon>
        <taxon>Alphaproteobacteria</taxon>
        <taxon>Rhodospirillales</taxon>
        <taxon>Roseiterribacteraceae</taxon>
        <taxon>Roseiterribacter</taxon>
    </lineage>
</organism>
<keyword evidence="3" id="KW-0326">Glycosidase</keyword>
<name>A0A8S8XGX7_9PROT</name>
<sequence length="693" mass="77345">MALVRSTRLQPGLPFPLGATWDGRGANFALFSANATKVELCLFDANGAREIERITLPEYTDEVWHGYLPDARPGQIYGYRVHGPYEPSAGHRFNPHKLLLDPYAKQLRGDLQWTDAHFGYRVGHAKEDLSFDRRDNARQMPKCVLVDGAIPNHRRPNIRWTDTIVYEAHVRGLTMRNGGVPGHLRGKFTALASDAIVEHLQALGVTALELLPVHGFVQDRYLVQKQLTNYWGYNSIAFFAPEQRYGTPDEFRSTVLKLHDAGIEVILDVVYNHTAEGNHMGPTLSLKGIDNASYYWLMPDNRRFYDDFTGCGNSLNLHHPRVLQMVLDSLRWWVEGMGVDGFRFDLATTLGRGPNGFDPWGGFCKAIGQDPVLSKVKLIAEPWDMGMGGYQVGGFPPGWSEWNDKFRDTARKFWRGDGGLIGDMAKRITGSADIYGNRGRRPWSSVNFVTAHDGFTLADLVAYDGKHNEANLEDNRDGSDDNSSWNGGVEGPTDDKEILANRARRQRNLLATLFLSQGVPMLLAGDEFGNSQNGNNNAYAQDNEIGWVDWPEPIPGDGSLLDFVRTLIRLRKAHPNLRRARFLTGQPSGEAGIKDITWVTPDGTEANQEDWDFPDARLFSFVIAPAGRAPALWVICNGHFEPVEFTVPPQIFGGGWRAMLDTASDTGRGDGTILHPGDRLTVVDRSLQLFEAE</sequence>
<dbReference type="CDD" id="cd11326">
    <property type="entry name" value="AmyAc_Glg_debranch"/>
    <property type="match status" value="1"/>
</dbReference>
<dbReference type="NCBIfam" id="TIGR02100">
    <property type="entry name" value="glgX_debranch"/>
    <property type="match status" value="1"/>
</dbReference>
<dbReference type="EMBL" id="BOPV01000001">
    <property type="protein sequence ID" value="GIL40400.1"/>
    <property type="molecule type" value="Genomic_DNA"/>
</dbReference>